<dbReference type="PANTHER" id="PTHR37423:SF2">
    <property type="entry name" value="MEMBRANE-BOUND LYTIC MUREIN TRANSGLYCOSYLASE C"/>
    <property type="match status" value="1"/>
</dbReference>
<sequence>MKKNCNKLLLQWGVILLIFSLITPTNIMATTIYMFVDKNGTRHFSDTPTSPKSRIFIKGKAKRYKAPLNKKCYDHLIKKAARKFKVDFSLIKAVIEVESAYNPRAISSKGARGLMQIMPFNFTSLNLSDPFEPSQNIMAGTRYLHQLLHQYRGNIKHALAAYNAGPGNVDKYNGVPPFQETRNYVQKVMALHRIYRPNS</sequence>
<dbReference type="RefSeq" id="WP_084067375.1">
    <property type="nucleotide sequence ID" value="NZ_FWXY01000004.1"/>
</dbReference>
<evidence type="ECO:0000259" key="3">
    <source>
        <dbReference type="Pfam" id="PF13511"/>
    </source>
</evidence>
<feature type="domain" description="Transglycosylase SLT" evidence="2">
    <location>
        <begin position="76"/>
        <end position="183"/>
    </location>
</feature>
<dbReference type="CDD" id="cd00254">
    <property type="entry name" value="LT-like"/>
    <property type="match status" value="1"/>
</dbReference>
<dbReference type="InterPro" id="IPR025392">
    <property type="entry name" value="DUF4124"/>
</dbReference>
<dbReference type="PANTHER" id="PTHR37423">
    <property type="entry name" value="SOLUBLE LYTIC MUREIN TRANSGLYCOSYLASE-RELATED"/>
    <property type="match status" value="1"/>
</dbReference>
<dbReference type="Pfam" id="PF01464">
    <property type="entry name" value="SLT"/>
    <property type="match status" value="1"/>
</dbReference>
<name>A0A1W2A670_9BACT</name>
<feature type="domain" description="DUF4124" evidence="3">
    <location>
        <begin position="28"/>
        <end position="51"/>
    </location>
</feature>
<dbReference type="STRING" id="1121400.SAMN02746065_104152"/>
<accession>A0A1W2A670</accession>
<reference evidence="4 5" key="1">
    <citation type="submission" date="2017-04" db="EMBL/GenBank/DDBJ databases">
        <authorList>
            <person name="Afonso C.L."/>
            <person name="Miller P.J."/>
            <person name="Scott M.A."/>
            <person name="Spackman E."/>
            <person name="Goraichik I."/>
            <person name="Dimitrov K.M."/>
            <person name="Suarez D.L."/>
            <person name="Swayne D.E."/>
        </authorList>
    </citation>
    <scope>NUCLEOTIDE SEQUENCE [LARGE SCALE GENOMIC DNA]</scope>
    <source>
        <strain evidence="4 5">DSM 3385</strain>
    </source>
</reference>
<dbReference type="Pfam" id="PF13511">
    <property type="entry name" value="DUF4124"/>
    <property type="match status" value="1"/>
</dbReference>
<evidence type="ECO:0000313" key="4">
    <source>
        <dbReference type="EMBL" id="SMC55952.1"/>
    </source>
</evidence>
<dbReference type="SUPFAM" id="SSF53955">
    <property type="entry name" value="Lysozyme-like"/>
    <property type="match status" value="1"/>
</dbReference>
<evidence type="ECO:0000256" key="1">
    <source>
        <dbReference type="ARBA" id="ARBA00007734"/>
    </source>
</evidence>
<gene>
    <name evidence="4" type="ORF">SAMN02746065_104152</name>
</gene>
<dbReference type="InterPro" id="IPR023346">
    <property type="entry name" value="Lysozyme-like_dom_sf"/>
</dbReference>
<dbReference type="EMBL" id="FWXY01000004">
    <property type="protein sequence ID" value="SMC55952.1"/>
    <property type="molecule type" value="Genomic_DNA"/>
</dbReference>
<dbReference type="AlphaFoldDB" id="A0A1W2A670"/>
<dbReference type="InterPro" id="IPR008258">
    <property type="entry name" value="Transglycosylase_SLT_dom_1"/>
</dbReference>
<comment type="similarity">
    <text evidence="1">Belongs to the transglycosylase Slt family.</text>
</comment>
<dbReference type="OrthoDB" id="9781970at2"/>
<evidence type="ECO:0000313" key="5">
    <source>
        <dbReference type="Proteomes" id="UP000192418"/>
    </source>
</evidence>
<organism evidence="4 5">
    <name type="scientific">Desulfocicer vacuolatum DSM 3385</name>
    <dbReference type="NCBI Taxonomy" id="1121400"/>
    <lineage>
        <taxon>Bacteria</taxon>
        <taxon>Pseudomonadati</taxon>
        <taxon>Thermodesulfobacteriota</taxon>
        <taxon>Desulfobacteria</taxon>
        <taxon>Desulfobacterales</taxon>
        <taxon>Desulfobacteraceae</taxon>
        <taxon>Desulfocicer</taxon>
    </lineage>
</organism>
<evidence type="ECO:0000259" key="2">
    <source>
        <dbReference type="Pfam" id="PF01464"/>
    </source>
</evidence>
<protein>
    <submittedName>
        <fullName evidence="4">Soluble lytic murein transglycosylase</fullName>
    </submittedName>
</protein>
<dbReference type="Gene3D" id="1.10.530.10">
    <property type="match status" value="1"/>
</dbReference>
<keyword evidence="5" id="KW-1185">Reference proteome</keyword>
<dbReference type="Proteomes" id="UP000192418">
    <property type="component" value="Unassembled WGS sequence"/>
</dbReference>
<proteinExistence type="inferred from homology"/>